<reference evidence="2 3" key="1">
    <citation type="journal article" date="2021" name="Sci. Rep.">
        <title>Genome sequencing of the multicellular alga Astrephomene provides insights into convergent evolution of germ-soma differentiation.</title>
        <authorList>
            <person name="Yamashita S."/>
            <person name="Yamamoto K."/>
            <person name="Matsuzaki R."/>
            <person name="Suzuki S."/>
            <person name="Yamaguchi H."/>
            <person name="Hirooka S."/>
            <person name="Minakuchi Y."/>
            <person name="Miyagishima S."/>
            <person name="Kawachi M."/>
            <person name="Toyoda A."/>
            <person name="Nozaki H."/>
        </authorList>
    </citation>
    <scope>NUCLEOTIDE SEQUENCE [LARGE SCALE GENOMIC DNA]</scope>
    <source>
        <strain evidence="2 3">NIES-4017</strain>
    </source>
</reference>
<dbReference type="AlphaFoldDB" id="A0AAD3HJB1"/>
<evidence type="ECO:0000256" key="1">
    <source>
        <dbReference type="SAM" id="MobiDB-lite"/>
    </source>
</evidence>
<protein>
    <submittedName>
        <fullName evidence="2">Uncharacterized protein</fullName>
    </submittedName>
</protein>
<organism evidence="2 3">
    <name type="scientific">Astrephomene gubernaculifera</name>
    <dbReference type="NCBI Taxonomy" id="47775"/>
    <lineage>
        <taxon>Eukaryota</taxon>
        <taxon>Viridiplantae</taxon>
        <taxon>Chlorophyta</taxon>
        <taxon>core chlorophytes</taxon>
        <taxon>Chlorophyceae</taxon>
        <taxon>CS clade</taxon>
        <taxon>Chlamydomonadales</taxon>
        <taxon>Astrephomenaceae</taxon>
        <taxon>Astrephomene</taxon>
    </lineage>
</organism>
<name>A0AAD3HJB1_9CHLO</name>
<evidence type="ECO:0000313" key="3">
    <source>
        <dbReference type="Proteomes" id="UP001054857"/>
    </source>
</evidence>
<evidence type="ECO:0000313" key="2">
    <source>
        <dbReference type="EMBL" id="GFR42753.1"/>
    </source>
</evidence>
<keyword evidence="3" id="KW-1185">Reference proteome</keyword>
<sequence length="212" mass="24124">MSTAEDKECLMAFLENVLDVSPELRQLALHQEWDAFARHVSTTLGVETRLLKEVIREESEYLLDVASNAEAVFEPVVPESEASDRSEGDGNEDVTTDVAEVQQPTAGAVSGLYEGRSDTSVHSRHEERRVQKTAEREADREERHQQQEEVHGKEASKRYRIQRRHVMNPAREEAQPIESRRAVDDVLEMLGLAMDDGVEQRLTKEARQTDEE</sequence>
<dbReference type="EMBL" id="BMAR01000004">
    <property type="protein sequence ID" value="GFR42753.1"/>
    <property type="molecule type" value="Genomic_DNA"/>
</dbReference>
<feature type="region of interest" description="Disordered" evidence="1">
    <location>
        <begin position="75"/>
        <end position="158"/>
    </location>
</feature>
<dbReference type="Proteomes" id="UP001054857">
    <property type="component" value="Unassembled WGS sequence"/>
</dbReference>
<feature type="non-terminal residue" evidence="2">
    <location>
        <position position="212"/>
    </location>
</feature>
<accession>A0AAD3HJB1</accession>
<comment type="caution">
    <text evidence="2">The sequence shown here is derived from an EMBL/GenBank/DDBJ whole genome shotgun (WGS) entry which is preliminary data.</text>
</comment>
<gene>
    <name evidence="2" type="ORF">Agub_g3664</name>
</gene>
<proteinExistence type="predicted"/>
<feature type="compositionally biased region" description="Basic and acidic residues" evidence="1">
    <location>
        <begin position="115"/>
        <end position="157"/>
    </location>
</feature>